<dbReference type="PANTHER" id="PTHR24289">
    <property type="entry name" value="STEROID 17-ALPHA-HYDROXYLASE/17,20 LYASE"/>
    <property type="match status" value="1"/>
</dbReference>
<dbReference type="PROSITE" id="PS00086">
    <property type="entry name" value="CYTOCHROME_P450"/>
    <property type="match status" value="1"/>
</dbReference>
<evidence type="ECO:0000256" key="21">
    <source>
        <dbReference type="PIRSR" id="PIRSR602401-1"/>
    </source>
</evidence>
<evidence type="ECO:0000256" key="23">
    <source>
        <dbReference type="SAM" id="Phobius"/>
    </source>
</evidence>
<keyword evidence="11 22" id="KW-0503">Monooxygenase</keyword>
<evidence type="ECO:0000256" key="12">
    <source>
        <dbReference type="ARBA" id="ARBA00023121"/>
    </source>
</evidence>
<comment type="subcellular location">
    <subcellularLocation>
        <location evidence="1">Endomembrane system</location>
        <topology evidence="1">Peripheral membrane protein</topology>
    </subcellularLocation>
    <subcellularLocation>
        <location evidence="3">Endoplasmic reticulum membrane</location>
    </subcellularLocation>
    <subcellularLocation>
        <location evidence="2">Microsome membrane</location>
    </subcellularLocation>
</comment>
<evidence type="ECO:0000256" key="11">
    <source>
        <dbReference type="ARBA" id="ARBA00023033"/>
    </source>
</evidence>
<dbReference type="PRINTS" id="PR00385">
    <property type="entry name" value="P450"/>
</dbReference>
<dbReference type="AlphaFoldDB" id="A7RYZ5"/>
<evidence type="ECO:0000256" key="3">
    <source>
        <dbReference type="ARBA" id="ARBA00004586"/>
    </source>
</evidence>
<evidence type="ECO:0000256" key="20">
    <source>
        <dbReference type="ARBA" id="ARBA00044342"/>
    </source>
</evidence>
<dbReference type="EMBL" id="DS469555">
    <property type="protein sequence ID" value="EDO43272.1"/>
    <property type="molecule type" value="Genomic_DNA"/>
</dbReference>
<feature type="binding site" description="axial binding residue" evidence="21">
    <location>
        <position position="460"/>
    </location>
    <ligand>
        <name>heme</name>
        <dbReference type="ChEBI" id="CHEBI:30413"/>
    </ligand>
    <ligandPart>
        <name>Fe</name>
        <dbReference type="ChEBI" id="CHEBI:18248"/>
    </ligandPart>
</feature>
<dbReference type="GO" id="GO:0005737">
    <property type="term" value="C:cytoplasm"/>
    <property type="evidence" value="ECO:0000318"/>
    <property type="project" value="GO_Central"/>
</dbReference>
<gene>
    <name evidence="24" type="ORF">NEMVEDRAFT_v1g204234</name>
</gene>
<evidence type="ECO:0000256" key="4">
    <source>
        <dbReference type="ARBA" id="ARBA00010617"/>
    </source>
</evidence>
<keyword evidence="5 21" id="KW-0349">Heme</keyword>
<dbReference type="GO" id="GO:0020037">
    <property type="term" value="F:heme binding"/>
    <property type="evidence" value="ECO:0000318"/>
    <property type="project" value="GO_Central"/>
</dbReference>
<dbReference type="GO" id="GO:0005789">
    <property type="term" value="C:endoplasmic reticulum membrane"/>
    <property type="evidence" value="ECO:0007669"/>
    <property type="project" value="UniProtKB-SubCell"/>
</dbReference>
<accession>A7RYZ5</accession>
<dbReference type="PRINTS" id="PR00463">
    <property type="entry name" value="EP450I"/>
</dbReference>
<dbReference type="SUPFAM" id="SSF48264">
    <property type="entry name" value="Cytochrome P450"/>
    <property type="match status" value="1"/>
</dbReference>
<feature type="transmembrane region" description="Helical" evidence="23">
    <location>
        <begin position="12"/>
        <end position="36"/>
    </location>
</feature>
<protein>
    <recommendedName>
        <fullName evidence="15">Steroid 21-hydroxylase</fullName>
        <ecNumber evidence="14">1.14.14.16</ecNumber>
    </recommendedName>
    <alternativeName>
        <fullName evidence="19">21-OHase</fullName>
    </alternativeName>
    <alternativeName>
        <fullName evidence="16">Cytochrome P-450c21</fullName>
    </alternativeName>
    <alternativeName>
        <fullName evidence="20">Cytochrome P450 21</fullName>
    </alternativeName>
    <alternativeName>
        <fullName evidence="18">Cytochrome P450 XXI</fullName>
    </alternativeName>
    <alternativeName>
        <fullName evidence="17">Cytochrome P450-C21</fullName>
    </alternativeName>
</protein>
<keyword evidence="6 21" id="KW-0479">Metal-binding</keyword>
<dbReference type="STRING" id="45351.A7RYZ5"/>
<evidence type="ECO:0000256" key="9">
    <source>
        <dbReference type="ARBA" id="ARBA00023002"/>
    </source>
</evidence>
<dbReference type="PANTHER" id="PTHR24289:SF1">
    <property type="entry name" value="STEROID 17-ALPHA-HYDROXYLASE_17,20 LYASE"/>
    <property type="match status" value="1"/>
</dbReference>
<dbReference type="InterPro" id="IPR002401">
    <property type="entry name" value="Cyt_P450_E_grp-I"/>
</dbReference>
<comment type="similarity">
    <text evidence="4 22">Belongs to the cytochrome P450 family.</text>
</comment>
<dbReference type="HOGENOM" id="CLU_001570_22_0_1"/>
<evidence type="ECO:0000256" key="16">
    <source>
        <dbReference type="ARBA" id="ARBA00044217"/>
    </source>
</evidence>
<keyword evidence="23" id="KW-1133">Transmembrane helix</keyword>
<dbReference type="OrthoDB" id="3934656at2759"/>
<keyword evidence="7" id="KW-0256">Endoplasmic reticulum</keyword>
<name>A7RYZ5_NEMVE</name>
<evidence type="ECO:0000313" key="24">
    <source>
        <dbReference type="EMBL" id="EDO43272.1"/>
    </source>
</evidence>
<evidence type="ECO:0000256" key="17">
    <source>
        <dbReference type="ARBA" id="ARBA00044265"/>
    </source>
</evidence>
<dbReference type="EC" id="1.14.14.16" evidence="14"/>
<dbReference type="InParanoid" id="A7RYZ5"/>
<dbReference type="GO" id="GO:0016712">
    <property type="term" value="F:oxidoreductase activity, acting on paired donors, with incorporation or reduction of molecular oxygen, reduced flavin or flavoprotein as one donor, and incorporation of one atom of oxygen"/>
    <property type="evidence" value="ECO:0000318"/>
    <property type="project" value="GO_Central"/>
</dbReference>
<keyword evidence="9 22" id="KW-0560">Oxidoreductase</keyword>
<dbReference type="eggNOG" id="KOG0156">
    <property type="taxonomic scope" value="Eukaryota"/>
</dbReference>
<dbReference type="GO" id="GO:0006082">
    <property type="term" value="P:organic acid metabolic process"/>
    <property type="evidence" value="ECO:0000318"/>
    <property type="project" value="GO_Central"/>
</dbReference>
<evidence type="ECO:0000256" key="6">
    <source>
        <dbReference type="ARBA" id="ARBA00022723"/>
    </source>
</evidence>
<dbReference type="FunFam" id="1.10.630.10:FF:000049">
    <property type="entry name" value="steroid 21-hydroxylase isoform X1"/>
    <property type="match status" value="1"/>
</dbReference>
<comment type="cofactor">
    <cofactor evidence="21">
        <name>heme</name>
        <dbReference type="ChEBI" id="CHEBI:30413"/>
    </cofactor>
</comment>
<organism evidence="24 25">
    <name type="scientific">Nematostella vectensis</name>
    <name type="common">Starlet sea anemone</name>
    <dbReference type="NCBI Taxonomy" id="45351"/>
    <lineage>
        <taxon>Eukaryota</taxon>
        <taxon>Metazoa</taxon>
        <taxon>Cnidaria</taxon>
        <taxon>Anthozoa</taxon>
        <taxon>Hexacorallia</taxon>
        <taxon>Actiniaria</taxon>
        <taxon>Edwardsiidae</taxon>
        <taxon>Nematostella</taxon>
    </lineage>
</organism>
<dbReference type="OMA" id="LAMPRKF"/>
<keyword evidence="23" id="KW-0812">Transmembrane</keyword>
<keyword evidence="8" id="KW-0492">Microsome</keyword>
<dbReference type="PhylomeDB" id="A7RYZ5"/>
<evidence type="ECO:0000256" key="5">
    <source>
        <dbReference type="ARBA" id="ARBA00022617"/>
    </source>
</evidence>
<evidence type="ECO:0000256" key="13">
    <source>
        <dbReference type="ARBA" id="ARBA00023136"/>
    </source>
</evidence>
<sequence length="515" mass="58558">MAPLELLSSLSQLLTLSNVFLFVLFALLLNFVLGLYEFRGMPPGPRYTRLPVIGNFMNFDYREEDLRNMTKSLRRAYGGVFAVQAGSFRMVFVTTPKAVKEVLVTRSADYAGRPPFYSFIDSSLGGKGLALGNYGPAWRLHRKLFTSSLRQYLSDIPLFESRVAEQARKLLKYFEDQQSQPFDPADKIRQSVADVICGITFGDKFNSTHPAFDSFFRGVVSDMDDPELTAAIGLLDLFSWAQYLPFEAYKEMRKGNEKAYDVLRMLLDQGKKTYDDTQPARDLMTALLQERVKAEAENEEQKQVLLADDYLLNQLGDMFIAGYETTSTSLRWAITFLVNYPEYQEEIHQQLDQVIGPDRMPTLADRPQLAIIQATIMEVLRVGNVADMALPHYTLKDTLLCGYRVPKDTVVLVDLMSVHMDPGCWDNPTQFNPHRHLTDKGELITSQGNFLPFSAGRRVCAGESLAKVELFLFLSWMLHKFRFVGEEGKPPPTMEVNSGFTQSPKKYKIRAIKRN</sequence>
<evidence type="ECO:0000256" key="10">
    <source>
        <dbReference type="ARBA" id="ARBA00023004"/>
    </source>
</evidence>
<evidence type="ECO:0000256" key="14">
    <source>
        <dbReference type="ARBA" id="ARBA00044040"/>
    </source>
</evidence>
<evidence type="ECO:0000256" key="18">
    <source>
        <dbReference type="ARBA" id="ARBA00044282"/>
    </source>
</evidence>
<dbReference type="InterPro" id="IPR017972">
    <property type="entry name" value="Cyt_P450_CS"/>
</dbReference>
<proteinExistence type="inferred from homology"/>
<reference evidence="24 25" key="1">
    <citation type="journal article" date="2007" name="Science">
        <title>Sea anemone genome reveals ancestral eumetazoan gene repertoire and genomic organization.</title>
        <authorList>
            <person name="Putnam N.H."/>
            <person name="Srivastava M."/>
            <person name="Hellsten U."/>
            <person name="Dirks B."/>
            <person name="Chapman J."/>
            <person name="Salamov A."/>
            <person name="Terry A."/>
            <person name="Shapiro H."/>
            <person name="Lindquist E."/>
            <person name="Kapitonov V.V."/>
            <person name="Jurka J."/>
            <person name="Genikhovich G."/>
            <person name="Grigoriev I.V."/>
            <person name="Lucas S.M."/>
            <person name="Steele R.E."/>
            <person name="Finnerty J.R."/>
            <person name="Technau U."/>
            <person name="Martindale M.Q."/>
            <person name="Rokhsar D.S."/>
        </authorList>
    </citation>
    <scope>NUCLEOTIDE SEQUENCE [LARGE SCALE GENOMIC DNA]</scope>
    <source>
        <strain evidence="25">CH2 X CH6</strain>
    </source>
</reference>
<dbReference type="GO" id="GO:0008610">
    <property type="term" value="P:lipid biosynthetic process"/>
    <property type="evidence" value="ECO:0007669"/>
    <property type="project" value="UniProtKB-ARBA"/>
</dbReference>
<dbReference type="KEGG" id="nve:5515205"/>
<evidence type="ECO:0000256" key="15">
    <source>
        <dbReference type="ARBA" id="ARBA00044116"/>
    </source>
</evidence>
<evidence type="ECO:0000313" key="25">
    <source>
        <dbReference type="Proteomes" id="UP000001593"/>
    </source>
</evidence>
<dbReference type="GO" id="GO:0004509">
    <property type="term" value="F:steroid 21-monooxygenase activity"/>
    <property type="evidence" value="ECO:0007669"/>
    <property type="project" value="UniProtKB-EC"/>
</dbReference>
<evidence type="ECO:0000256" key="2">
    <source>
        <dbReference type="ARBA" id="ARBA00004524"/>
    </source>
</evidence>
<keyword evidence="12" id="KW-0446">Lipid-binding</keyword>
<evidence type="ECO:0000256" key="1">
    <source>
        <dbReference type="ARBA" id="ARBA00004184"/>
    </source>
</evidence>
<evidence type="ECO:0000256" key="8">
    <source>
        <dbReference type="ARBA" id="ARBA00022848"/>
    </source>
</evidence>
<keyword evidence="10 21" id="KW-0408">Iron</keyword>
<dbReference type="InterPro" id="IPR001128">
    <property type="entry name" value="Cyt_P450"/>
</dbReference>
<keyword evidence="13 23" id="KW-0472">Membrane</keyword>
<evidence type="ECO:0000256" key="7">
    <source>
        <dbReference type="ARBA" id="ARBA00022824"/>
    </source>
</evidence>
<dbReference type="InterPro" id="IPR036396">
    <property type="entry name" value="Cyt_P450_sf"/>
</dbReference>
<dbReference type="Proteomes" id="UP000001593">
    <property type="component" value="Unassembled WGS sequence"/>
</dbReference>
<dbReference type="GO" id="GO:0006805">
    <property type="term" value="P:xenobiotic metabolic process"/>
    <property type="evidence" value="ECO:0000318"/>
    <property type="project" value="GO_Central"/>
</dbReference>
<evidence type="ECO:0000256" key="22">
    <source>
        <dbReference type="RuleBase" id="RU000461"/>
    </source>
</evidence>
<dbReference type="GO" id="GO:0008202">
    <property type="term" value="P:steroid metabolic process"/>
    <property type="evidence" value="ECO:0007669"/>
    <property type="project" value="UniProtKB-ARBA"/>
</dbReference>
<dbReference type="Gene3D" id="1.10.630.10">
    <property type="entry name" value="Cytochrome P450"/>
    <property type="match status" value="1"/>
</dbReference>
<evidence type="ECO:0000256" key="19">
    <source>
        <dbReference type="ARBA" id="ARBA00044304"/>
    </source>
</evidence>
<dbReference type="CDD" id="cd11027">
    <property type="entry name" value="CYP17A1-like"/>
    <property type="match status" value="1"/>
</dbReference>
<dbReference type="GO" id="GO:0005506">
    <property type="term" value="F:iron ion binding"/>
    <property type="evidence" value="ECO:0007669"/>
    <property type="project" value="InterPro"/>
</dbReference>
<keyword evidence="25" id="KW-1185">Reference proteome</keyword>
<dbReference type="Pfam" id="PF00067">
    <property type="entry name" value="p450"/>
    <property type="match status" value="1"/>
</dbReference>
<dbReference type="GO" id="GO:0008289">
    <property type="term" value="F:lipid binding"/>
    <property type="evidence" value="ECO:0007669"/>
    <property type="project" value="UniProtKB-KW"/>
</dbReference>